<keyword evidence="4" id="KW-1185">Reference proteome</keyword>
<dbReference type="GeneID" id="26251231"/>
<dbReference type="InterPro" id="IPR040151">
    <property type="entry name" value="Gfd2/YDR514C-like"/>
</dbReference>
<organism evidence="3 4">
    <name type="scientific">Bipolaris victoriae (strain FI3)</name>
    <name type="common">Victoria blight of oats agent</name>
    <name type="synonym">Cochliobolus victoriae</name>
    <dbReference type="NCBI Taxonomy" id="930091"/>
    <lineage>
        <taxon>Eukaryota</taxon>
        <taxon>Fungi</taxon>
        <taxon>Dikarya</taxon>
        <taxon>Ascomycota</taxon>
        <taxon>Pezizomycotina</taxon>
        <taxon>Dothideomycetes</taxon>
        <taxon>Pleosporomycetidae</taxon>
        <taxon>Pleosporales</taxon>
        <taxon>Pleosporineae</taxon>
        <taxon>Pleosporaceae</taxon>
        <taxon>Bipolaris</taxon>
    </lineage>
</organism>
<proteinExistence type="predicted"/>
<sequence>MKFFRSSKPVKKQPPEYSAFTGEQIPPPPIEGLAALSITDPQFSERMEDVAHFFQGMSHKEVLEFCLGFERPNTPILAEHVVLIAVQCGELYGERRALLDIGVHTVKRRGIQEKFASPGPHSLDIIRNVSYHHIIMQDNAYLVNLRGSPLDSQKTRFGRTRYVDGKEAKVVLEDFLRQPVEPLLSRNEYCSVSKKYLVPGACPIVILQDGSWQRHSLLNALGLEQITGENIVSMINTQRIACETSFGWRDKTFTLGQLATDLKIDFPEFRSAADWAAYSFITSVQMVMLSKIPLAEQPIQSVVNVVMLHSQCNQPLWGNEHYCSRCGHDSHSRKDCRVMQIVRKCPKCAKAGRHPAATTHIPLMCPW</sequence>
<name>W7EUS9_BIPV3</name>
<reference evidence="3 4" key="1">
    <citation type="journal article" date="2013" name="PLoS Genet.">
        <title>Comparative genome structure, secondary metabolite, and effector coding capacity across Cochliobolus pathogens.</title>
        <authorList>
            <person name="Condon B.J."/>
            <person name="Leng Y."/>
            <person name="Wu D."/>
            <person name="Bushley K.E."/>
            <person name="Ohm R.A."/>
            <person name="Otillar R."/>
            <person name="Martin J."/>
            <person name="Schackwitz W."/>
            <person name="Grimwood J."/>
            <person name="MohdZainudin N."/>
            <person name="Xue C."/>
            <person name="Wang R."/>
            <person name="Manning V.A."/>
            <person name="Dhillon B."/>
            <person name="Tu Z.J."/>
            <person name="Steffenson B.J."/>
            <person name="Salamov A."/>
            <person name="Sun H."/>
            <person name="Lowry S."/>
            <person name="LaButti K."/>
            <person name="Han J."/>
            <person name="Copeland A."/>
            <person name="Lindquist E."/>
            <person name="Barry K."/>
            <person name="Schmutz J."/>
            <person name="Baker S.E."/>
            <person name="Ciuffetti L.M."/>
            <person name="Grigoriev I.V."/>
            <person name="Zhong S."/>
            <person name="Turgeon B.G."/>
        </authorList>
    </citation>
    <scope>NUCLEOTIDE SEQUENCE [LARGE SCALE GENOMIC DNA]</scope>
    <source>
        <strain evidence="3 4">FI3</strain>
    </source>
</reference>
<protein>
    <recommendedName>
        <fullName evidence="2">Gfd2/YDR514C-like C-terminal domain-containing protein</fullName>
    </recommendedName>
</protein>
<dbReference type="Pfam" id="PF21762">
    <property type="entry name" value="DEDDh_C"/>
    <property type="match status" value="1"/>
</dbReference>
<dbReference type="AlphaFoldDB" id="W7EUS9"/>
<evidence type="ECO:0000313" key="4">
    <source>
        <dbReference type="Proteomes" id="UP000054337"/>
    </source>
</evidence>
<evidence type="ECO:0000256" key="1">
    <source>
        <dbReference type="SAM" id="MobiDB-lite"/>
    </source>
</evidence>
<dbReference type="OrthoDB" id="5953249at2759"/>
<dbReference type="HOGENOM" id="CLU_845107_0_0_1"/>
<dbReference type="PANTHER" id="PTHR28083:SF1">
    <property type="entry name" value="GOOD FOR FULL DBP5 ACTIVITY PROTEIN 2"/>
    <property type="match status" value="1"/>
</dbReference>
<feature type="region of interest" description="Disordered" evidence="1">
    <location>
        <begin position="1"/>
        <end position="25"/>
    </location>
</feature>
<dbReference type="Proteomes" id="UP000054337">
    <property type="component" value="Unassembled WGS sequence"/>
</dbReference>
<dbReference type="GO" id="GO:0005634">
    <property type="term" value="C:nucleus"/>
    <property type="evidence" value="ECO:0007669"/>
    <property type="project" value="TreeGrafter"/>
</dbReference>
<accession>W7EUS9</accession>
<dbReference type="InterPro" id="IPR048519">
    <property type="entry name" value="Gfd2/YDR514C-like_C"/>
</dbReference>
<dbReference type="RefSeq" id="XP_014560271.1">
    <property type="nucleotide sequence ID" value="XM_014704785.1"/>
</dbReference>
<evidence type="ECO:0000313" key="3">
    <source>
        <dbReference type="EMBL" id="EUN30729.1"/>
    </source>
</evidence>
<feature type="domain" description="Gfd2/YDR514C-like C-terminal" evidence="2">
    <location>
        <begin position="83"/>
        <end position="281"/>
    </location>
</feature>
<gene>
    <name evidence="3" type="ORF">COCVIDRAFT_12881</name>
</gene>
<evidence type="ECO:0000259" key="2">
    <source>
        <dbReference type="Pfam" id="PF21762"/>
    </source>
</evidence>
<dbReference type="PANTHER" id="PTHR28083">
    <property type="entry name" value="GOOD FOR FULL DBP5 ACTIVITY PROTEIN 2"/>
    <property type="match status" value="1"/>
</dbReference>
<dbReference type="EMBL" id="KI968703">
    <property type="protein sequence ID" value="EUN30729.1"/>
    <property type="molecule type" value="Genomic_DNA"/>
</dbReference>